<gene>
    <name evidence="3" type="ORF">KHLLAP_LOCUS12097</name>
</gene>
<keyword evidence="4" id="KW-1185">Reference proteome</keyword>
<dbReference type="GO" id="GO:0050660">
    <property type="term" value="F:flavin adenine dinucleotide binding"/>
    <property type="evidence" value="ECO:0007669"/>
    <property type="project" value="InterPro"/>
</dbReference>
<dbReference type="Gene3D" id="3.30.560.10">
    <property type="entry name" value="Glucose Oxidase, domain 3"/>
    <property type="match status" value="1"/>
</dbReference>
<organism evidence="3 4">
    <name type="scientific">Anthostomella pinea</name>
    <dbReference type="NCBI Taxonomy" id="933095"/>
    <lineage>
        <taxon>Eukaryota</taxon>
        <taxon>Fungi</taxon>
        <taxon>Dikarya</taxon>
        <taxon>Ascomycota</taxon>
        <taxon>Pezizomycotina</taxon>
        <taxon>Sordariomycetes</taxon>
        <taxon>Xylariomycetidae</taxon>
        <taxon>Xylariales</taxon>
        <taxon>Xylariaceae</taxon>
        <taxon>Anthostomella</taxon>
    </lineage>
</organism>
<dbReference type="SUPFAM" id="SSF51905">
    <property type="entry name" value="FAD/NAD(P)-binding domain"/>
    <property type="match status" value="1"/>
</dbReference>
<comment type="caution">
    <text evidence="3">The sequence shown here is derived from an EMBL/GenBank/DDBJ whole genome shotgun (WGS) entry which is preliminary data.</text>
</comment>
<dbReference type="PIRSF" id="PIRSF000137">
    <property type="entry name" value="Alcohol_oxidase"/>
    <property type="match status" value="1"/>
</dbReference>
<sequence length="585" mass="62517">MATASYDVVIVGGGTAGLVLAARLSEDPNLVVAVLEAGEDEMSKPQFLTPAMWPLLANSSADWAFRTAPQEGLGGKELTFSQGRALGGSSALNSYLFTPTSKLNVDAWSQLGNKGWDWPTFEKSVRKSCTLHKLDSTTVGDGPVQLNVSDSGSGWTKVWTDTLDTLGFPLEDPFSGRVSGSLIIPQSVDPVKKQRSCSANTYLTAASTRANLTVLTGATATKILLESTSPGSIVAGGVQYVRNGMTETVKAHKEVVLAAGTINSPRLLELSGIGGSDLLRSLGIDVVIDNPYVGENLQNHVVTGVTFEIRDDEETLDPLLRKDPAATAAAIEAYRRGAGPLASSNIVASAQLPLPSKDIDELLSVMENTKHAQVTQNCTRAFASVHESFIRAVLTDPKEASGVYLAAPAYSPFDSDNPAYRPPGNHFSIVLSLAHPLSRGSVHITSSEPDSARGNGGLVINPRYLSHPLDLEVLALHIRFIDESICHAEPLASRLKDPQKKLFTDMRAARDYVKRTSKGQTHYMGTCSMMSRELGGVVDEKLRVYGCPNLRVCDASIVLIIPRTNAQATVYGVAEMAASLIKESL</sequence>
<comment type="similarity">
    <text evidence="1">Belongs to the GMC oxidoreductase family.</text>
</comment>
<dbReference type="PANTHER" id="PTHR11552">
    <property type="entry name" value="GLUCOSE-METHANOL-CHOLINE GMC OXIDOREDUCTASE"/>
    <property type="match status" value="1"/>
</dbReference>
<dbReference type="EMBL" id="CAUWAG010000018">
    <property type="protein sequence ID" value="CAJ2511629.1"/>
    <property type="molecule type" value="Genomic_DNA"/>
</dbReference>
<evidence type="ECO:0000259" key="2">
    <source>
        <dbReference type="PROSITE" id="PS00624"/>
    </source>
</evidence>
<dbReference type="SUPFAM" id="SSF54373">
    <property type="entry name" value="FAD-linked reductases, C-terminal domain"/>
    <property type="match status" value="1"/>
</dbReference>
<name>A0AAI8YNR3_9PEZI</name>
<protein>
    <submittedName>
        <fullName evidence="3">Uu.00g072540.m01.CDS01</fullName>
    </submittedName>
</protein>
<dbReference type="InterPro" id="IPR000172">
    <property type="entry name" value="GMC_OxRdtase_N"/>
</dbReference>
<proteinExistence type="inferred from homology"/>
<dbReference type="Pfam" id="PF05199">
    <property type="entry name" value="GMC_oxred_C"/>
    <property type="match status" value="1"/>
</dbReference>
<evidence type="ECO:0000256" key="1">
    <source>
        <dbReference type="ARBA" id="ARBA00010790"/>
    </source>
</evidence>
<feature type="domain" description="Glucose-methanol-choline oxidoreductase N-terminal" evidence="2">
    <location>
        <begin position="260"/>
        <end position="274"/>
    </location>
</feature>
<dbReference type="PROSITE" id="PS00624">
    <property type="entry name" value="GMC_OXRED_2"/>
    <property type="match status" value="1"/>
</dbReference>
<dbReference type="GO" id="GO:0016614">
    <property type="term" value="F:oxidoreductase activity, acting on CH-OH group of donors"/>
    <property type="evidence" value="ECO:0007669"/>
    <property type="project" value="InterPro"/>
</dbReference>
<dbReference type="InterPro" id="IPR007867">
    <property type="entry name" value="GMC_OxRtase_C"/>
</dbReference>
<evidence type="ECO:0000313" key="3">
    <source>
        <dbReference type="EMBL" id="CAJ2511629.1"/>
    </source>
</evidence>
<dbReference type="AlphaFoldDB" id="A0AAI8YNR3"/>
<dbReference type="InterPro" id="IPR036188">
    <property type="entry name" value="FAD/NAD-bd_sf"/>
</dbReference>
<accession>A0AAI8YNR3</accession>
<dbReference type="Proteomes" id="UP001295740">
    <property type="component" value="Unassembled WGS sequence"/>
</dbReference>
<dbReference type="InterPro" id="IPR012132">
    <property type="entry name" value="GMC_OxRdtase"/>
</dbReference>
<reference evidence="3" key="1">
    <citation type="submission" date="2023-10" db="EMBL/GenBank/DDBJ databases">
        <authorList>
            <person name="Hackl T."/>
        </authorList>
    </citation>
    <scope>NUCLEOTIDE SEQUENCE</scope>
</reference>
<dbReference type="Pfam" id="PF00732">
    <property type="entry name" value="GMC_oxred_N"/>
    <property type="match status" value="1"/>
</dbReference>
<dbReference type="PANTHER" id="PTHR11552:SF210">
    <property type="entry name" value="GLUCOSE-METHANOL-CHOLINE OXIDOREDUCTASE N-TERMINAL DOMAIN-CONTAINING PROTEIN-RELATED"/>
    <property type="match status" value="1"/>
</dbReference>
<evidence type="ECO:0000313" key="4">
    <source>
        <dbReference type="Proteomes" id="UP001295740"/>
    </source>
</evidence>
<dbReference type="Gene3D" id="3.50.50.60">
    <property type="entry name" value="FAD/NAD(P)-binding domain"/>
    <property type="match status" value="1"/>
</dbReference>